<accession>A0A1H6J7W7</accession>
<evidence type="ECO:0000313" key="3">
    <source>
        <dbReference type="Proteomes" id="UP000199371"/>
    </source>
</evidence>
<dbReference type="InterPro" id="IPR008979">
    <property type="entry name" value="Galactose-bd-like_sf"/>
</dbReference>
<organism evidence="2 3">
    <name type="scientific">Rheinheimera pacifica</name>
    <dbReference type="NCBI Taxonomy" id="173990"/>
    <lineage>
        <taxon>Bacteria</taxon>
        <taxon>Pseudomonadati</taxon>
        <taxon>Pseudomonadota</taxon>
        <taxon>Gammaproteobacteria</taxon>
        <taxon>Chromatiales</taxon>
        <taxon>Chromatiaceae</taxon>
        <taxon>Rheinheimera</taxon>
    </lineage>
</organism>
<feature type="domain" description="F5/8 type C" evidence="1">
    <location>
        <begin position="493"/>
        <end position="568"/>
    </location>
</feature>
<protein>
    <submittedName>
        <fullName evidence="2">F5/8 type C domain-containing protein</fullName>
    </submittedName>
</protein>
<dbReference type="AlphaFoldDB" id="A0A1H6J7W7"/>
<dbReference type="InterPro" id="IPR000421">
    <property type="entry name" value="FA58C"/>
</dbReference>
<dbReference type="Gene3D" id="2.60.120.260">
    <property type="entry name" value="Galactose-binding domain-like"/>
    <property type="match status" value="4"/>
</dbReference>
<dbReference type="EMBL" id="FNXF01000001">
    <property type="protein sequence ID" value="SEH55679.1"/>
    <property type="molecule type" value="Genomic_DNA"/>
</dbReference>
<name>A0A1H6J7W7_9GAMM</name>
<feature type="domain" description="F5/8 type C" evidence="1">
    <location>
        <begin position="600"/>
        <end position="758"/>
    </location>
</feature>
<sequence length="909" mass="95507">MKTIQQCQLLCAMAVALGTITGCGSGEDPDVNNAPTPVSTSAEVSASAVKGILTGAAVSISALNGTTVTSTAVQTDSSGMAATTLTSAPGYAFSAVHKLAVTTTAASSMLCDLSLCGEATLGAAVGADALGTVTLSNLFWLKAPLGATADGTADATVQVNALTTFASQLLEAAIAGGRNVSALATLEPAQLEYSAQLLRILGVDMPAINLMQQALQSADSAENFAQSSNQLIRLSFVNAAFAHISPEATLADTFAAAAAQVALAAQGDEAAATALRQQLLDALQGHPVLAELGLTPDSIIDIELPLVLADNSSGPIREYTTAAYLAGAQISYRGAISDSESGEQAFDGSVTSKWLDNTAVPSAAAPAWLTLQFAQAQAISVLSITSANDAPDRDPENFNLQASNDGESWFTLGQWAGISFEQRLSAQDFAFNNSLPYRYYRLNITKNKGDTNLMQLAEVQLFGPVYPDQIQQGGSISARGAIGDAERAEMAFDGLLTTKWLDNTAVPTAEQPAWVQMQFSEAKAVSSLAISSANDAPERDPENFNLQASTDGSNWLTVGEWAGESFDSRGLRRLFSVNNSLAYPYYRLNITKNKGDTSLMQIAEIELIGPAVPALNHALAATAVTSSGAISDAEAAAYAFDGNSQTKWLDNTAVPTVAAPAWASVALAEPQAVNMLALVSANDAPDRDPENFSLLASNDGEYWVNLGQWAGISFSERAERQTFAVANALGYNHYRLNISKNKGDSALMQVAEIELIGPQVQAQDHSDNAAAQISARAAISDGEAGTMAFDNNPATKWLDNGGVPSVEAPSWLEVSLPEPVIVNTFAITSANDAPDRDPENFRLLGSNDGTNWQPLGNWAGESFAARAERRSFSLLNGRSFSHYRIESTKNKGDTNLMQVAEFELIGPVL</sequence>
<keyword evidence="3" id="KW-1185">Reference proteome</keyword>
<feature type="domain" description="F5/8 type C" evidence="1">
    <location>
        <begin position="760"/>
        <end position="907"/>
    </location>
</feature>
<gene>
    <name evidence="2" type="ORF">SAMN05660691_00106</name>
</gene>
<evidence type="ECO:0000259" key="1">
    <source>
        <dbReference type="PROSITE" id="PS50022"/>
    </source>
</evidence>
<proteinExistence type="predicted"/>
<dbReference type="Proteomes" id="UP000199371">
    <property type="component" value="Unassembled WGS sequence"/>
</dbReference>
<dbReference type="SUPFAM" id="SSF49785">
    <property type="entry name" value="Galactose-binding domain-like"/>
    <property type="match status" value="4"/>
</dbReference>
<reference evidence="3" key="1">
    <citation type="submission" date="2016-10" db="EMBL/GenBank/DDBJ databases">
        <authorList>
            <person name="Varghese N."/>
            <person name="Submissions S."/>
        </authorList>
    </citation>
    <scope>NUCLEOTIDE SEQUENCE [LARGE SCALE GENOMIC DNA]</scope>
    <source>
        <strain evidence="3">DSM 17616</strain>
    </source>
</reference>
<dbReference type="Pfam" id="PF00754">
    <property type="entry name" value="F5_F8_type_C"/>
    <property type="match status" value="4"/>
</dbReference>
<dbReference type="PROSITE" id="PS51257">
    <property type="entry name" value="PROKAR_LIPOPROTEIN"/>
    <property type="match status" value="1"/>
</dbReference>
<feature type="domain" description="F5/8 type C" evidence="1">
    <location>
        <begin position="312"/>
        <end position="464"/>
    </location>
</feature>
<dbReference type="RefSeq" id="WP_092789079.1">
    <property type="nucleotide sequence ID" value="NZ_FNXF01000001.1"/>
</dbReference>
<dbReference type="PROSITE" id="PS50022">
    <property type="entry name" value="FA58C_3"/>
    <property type="match status" value="4"/>
</dbReference>
<dbReference type="STRING" id="173990.SAMN05660691_00106"/>
<dbReference type="OrthoDB" id="159306at2"/>
<evidence type="ECO:0000313" key="2">
    <source>
        <dbReference type="EMBL" id="SEH55679.1"/>
    </source>
</evidence>